<organism evidence="1 2">
    <name type="scientific">Pistacia atlantica</name>
    <dbReference type="NCBI Taxonomy" id="434234"/>
    <lineage>
        <taxon>Eukaryota</taxon>
        <taxon>Viridiplantae</taxon>
        <taxon>Streptophyta</taxon>
        <taxon>Embryophyta</taxon>
        <taxon>Tracheophyta</taxon>
        <taxon>Spermatophyta</taxon>
        <taxon>Magnoliopsida</taxon>
        <taxon>eudicotyledons</taxon>
        <taxon>Gunneridae</taxon>
        <taxon>Pentapetalae</taxon>
        <taxon>rosids</taxon>
        <taxon>malvids</taxon>
        <taxon>Sapindales</taxon>
        <taxon>Anacardiaceae</taxon>
        <taxon>Pistacia</taxon>
    </lineage>
</organism>
<keyword evidence="2" id="KW-1185">Reference proteome</keyword>
<evidence type="ECO:0000313" key="2">
    <source>
        <dbReference type="Proteomes" id="UP001164250"/>
    </source>
</evidence>
<dbReference type="Proteomes" id="UP001164250">
    <property type="component" value="Chromosome 12"/>
</dbReference>
<proteinExistence type="predicted"/>
<reference evidence="2" key="1">
    <citation type="journal article" date="2023" name="G3 (Bethesda)">
        <title>Genome assembly and association tests identify interacting loci associated with vigor, precocity, and sex in interspecific pistachio rootstocks.</title>
        <authorList>
            <person name="Palmer W."/>
            <person name="Jacygrad E."/>
            <person name="Sagayaradj S."/>
            <person name="Cavanaugh K."/>
            <person name="Han R."/>
            <person name="Bertier L."/>
            <person name="Beede B."/>
            <person name="Kafkas S."/>
            <person name="Golino D."/>
            <person name="Preece J."/>
            <person name="Michelmore R."/>
        </authorList>
    </citation>
    <scope>NUCLEOTIDE SEQUENCE [LARGE SCALE GENOMIC DNA]</scope>
</reference>
<comment type="caution">
    <text evidence="1">The sequence shown here is derived from an EMBL/GenBank/DDBJ whole genome shotgun (WGS) entry which is preliminary data.</text>
</comment>
<sequence>MDFSSFLTSLGTSFIIFVILMLLFTWLSRKPGNVVVYYPNRILKGLDPWEGSASRNPFAWIREVMSSSEQDVIDISGFDTAVYFVFLSTVLGIFVLSGIILLPVLLPVAATDDSISKTDAAKSNGTTTSNGTFSNLDKLSMGNVQENSPRLWGFLLSVYWVSFVSYYLLWKAYKHVSVLRANALMSPEVRPQQFAVLVRDLPPVPKGQSIKEQVDSYFKAIYPDTFYRSMVVTNNKEVNKIYEELEGYKKKLARTEAIYAESKKTGKLEGTIPTTRTGCLGLIGKKVDAIEYYKEKISELTPKLEAEQKVTLREKQLGAALVFFTSRVSAASAAQSLHAQIVHTWTATDAPEAREILWTNLKIKYFERQTRQFLIYFIVALTILFYMIPIGFISALTTLDNLKKILPFVKPVVKLHAIKTVLEAYLPQIALIVFLALLPKFLLFLSKAEGIPSESHAVRATSGKYFYFVVLNVFIGITVGGTLFNTFKSLEGDPNSIIDVLANGLPLNATFFLTFVALK</sequence>
<dbReference type="EMBL" id="CM047908">
    <property type="protein sequence ID" value="KAJ0082743.1"/>
    <property type="molecule type" value="Genomic_DNA"/>
</dbReference>
<evidence type="ECO:0000313" key="1">
    <source>
        <dbReference type="EMBL" id="KAJ0082743.1"/>
    </source>
</evidence>
<accession>A0ACC1A663</accession>
<gene>
    <name evidence="1" type="ORF">Patl1_11180</name>
</gene>
<name>A0ACC1A663_9ROSI</name>
<protein>
    <submittedName>
        <fullName evidence="1">Uncharacterized protein</fullName>
    </submittedName>
</protein>